<dbReference type="Pfam" id="PF12833">
    <property type="entry name" value="HTH_18"/>
    <property type="match status" value="1"/>
</dbReference>
<evidence type="ECO:0000313" key="5">
    <source>
        <dbReference type="EMBL" id="GGP59392.1"/>
    </source>
</evidence>
<dbReference type="InterPro" id="IPR018060">
    <property type="entry name" value="HTH_AraC"/>
</dbReference>
<dbReference type="InterPro" id="IPR053142">
    <property type="entry name" value="PchR_regulatory_protein"/>
</dbReference>
<organism evidence="5 6">
    <name type="scientific">Shewanella saliphila</name>
    <dbReference type="NCBI Taxonomy" id="2282698"/>
    <lineage>
        <taxon>Bacteria</taxon>
        <taxon>Pseudomonadati</taxon>
        <taxon>Pseudomonadota</taxon>
        <taxon>Gammaproteobacteria</taxon>
        <taxon>Alteromonadales</taxon>
        <taxon>Shewanellaceae</taxon>
        <taxon>Shewanella</taxon>
    </lineage>
</organism>
<feature type="domain" description="HTH araC/xylS-type" evidence="4">
    <location>
        <begin position="244"/>
        <end position="347"/>
    </location>
</feature>
<keyword evidence="6" id="KW-1185">Reference proteome</keyword>
<evidence type="ECO:0000256" key="1">
    <source>
        <dbReference type="ARBA" id="ARBA00023015"/>
    </source>
</evidence>
<dbReference type="PANTHER" id="PTHR47893">
    <property type="entry name" value="REGULATORY PROTEIN PCHR"/>
    <property type="match status" value="1"/>
</dbReference>
<dbReference type="PROSITE" id="PS01124">
    <property type="entry name" value="HTH_ARAC_FAMILY_2"/>
    <property type="match status" value="1"/>
</dbReference>
<keyword evidence="2" id="KW-0238">DNA-binding</keyword>
<protein>
    <recommendedName>
        <fullName evidence="4">HTH araC/xylS-type domain-containing protein</fullName>
    </recommendedName>
</protein>
<name>A0ABQ2Q7F8_9GAMM</name>
<evidence type="ECO:0000256" key="2">
    <source>
        <dbReference type="ARBA" id="ARBA00023125"/>
    </source>
</evidence>
<proteinExistence type="predicted"/>
<comment type="caution">
    <text evidence="5">The sequence shown here is derived from an EMBL/GenBank/DDBJ whole genome shotgun (WGS) entry which is preliminary data.</text>
</comment>
<keyword evidence="3" id="KW-0804">Transcription</keyword>
<dbReference type="RefSeq" id="WP_188921143.1">
    <property type="nucleotide sequence ID" value="NZ_BMQV01000029.1"/>
</dbReference>
<dbReference type="EMBL" id="BMQV01000029">
    <property type="protein sequence ID" value="GGP59392.1"/>
    <property type="molecule type" value="Genomic_DNA"/>
</dbReference>
<reference evidence="6" key="1">
    <citation type="journal article" date="2019" name="Int. J. Syst. Evol. Microbiol.">
        <title>The Global Catalogue of Microorganisms (GCM) 10K type strain sequencing project: providing services to taxonomists for standard genome sequencing and annotation.</title>
        <authorList>
            <consortium name="The Broad Institute Genomics Platform"/>
            <consortium name="The Broad Institute Genome Sequencing Center for Infectious Disease"/>
            <person name="Wu L."/>
            <person name="Ma J."/>
        </authorList>
    </citation>
    <scope>NUCLEOTIDE SEQUENCE [LARGE SCALE GENOMIC DNA]</scope>
    <source>
        <strain evidence="6">JCM 32304</strain>
    </source>
</reference>
<dbReference type="Gene3D" id="1.10.10.60">
    <property type="entry name" value="Homeodomain-like"/>
    <property type="match status" value="1"/>
</dbReference>
<keyword evidence="1" id="KW-0805">Transcription regulation</keyword>
<evidence type="ECO:0000313" key="6">
    <source>
        <dbReference type="Proteomes" id="UP000654367"/>
    </source>
</evidence>
<dbReference type="PRINTS" id="PR00032">
    <property type="entry name" value="HTHARAC"/>
</dbReference>
<dbReference type="InterPro" id="IPR020449">
    <property type="entry name" value="Tscrpt_reg_AraC-type_HTH"/>
</dbReference>
<dbReference type="PANTHER" id="PTHR47893:SF1">
    <property type="entry name" value="REGULATORY PROTEIN PCHR"/>
    <property type="match status" value="1"/>
</dbReference>
<evidence type="ECO:0000259" key="4">
    <source>
        <dbReference type="PROSITE" id="PS01124"/>
    </source>
</evidence>
<dbReference type="InterPro" id="IPR009057">
    <property type="entry name" value="Homeodomain-like_sf"/>
</dbReference>
<dbReference type="SMART" id="SM00342">
    <property type="entry name" value="HTH_ARAC"/>
    <property type="match status" value="1"/>
</dbReference>
<evidence type="ECO:0000256" key="3">
    <source>
        <dbReference type="ARBA" id="ARBA00023163"/>
    </source>
</evidence>
<dbReference type="Proteomes" id="UP000654367">
    <property type="component" value="Unassembled WGS sequence"/>
</dbReference>
<dbReference type="SUPFAM" id="SSF46689">
    <property type="entry name" value="Homeodomain-like"/>
    <property type="match status" value="1"/>
</dbReference>
<gene>
    <name evidence="5" type="ORF">GCM10009409_26530</name>
</gene>
<sequence length="350" mass="39946">MFSHNIEISSNALGRKLLNINHVSHQSCSNKHEILAIGKLNFCHLPNGIQIHTCDVIENQQATSSVELLPSLHINILFDGQVRFSLGQHSYHFESNKLNSPLETSKANGSPCVVFFNLLNRPELFTRHLHKQQRVKKLSISIDKSWLLERCQNKQDIQNIEQIFSNKNQVLQLMHTSMWFESAQKMMNYKTTSSMLEKLEFEQNAWKLIHLSLSELETKSDVKILSSEPAPLTVKPCYSQPAVNHFEVIFEQQLANGSINDKVSLKTLSVLMGVSISSLQRHFKVKYNMTAKEYIRKKCLEKAKKDIIINKLAIGEVAFSAGYTHVSSFITAFKKHFGITPAELRKQHFG</sequence>
<accession>A0ABQ2Q7F8</accession>